<proteinExistence type="predicted"/>
<sequence>MPYRPPSRCTDPQCRELATERGRCAEHQRKAWAGREDKASRYGLSSGRWRTLKARVARRDHGCCYRCGDEDEGEHVLDHKVPIAEGGSPQDLENLGLLCPPCDAAKSAGEAARGNERRLGRAGGGPPPGS</sequence>
<gene>
    <name evidence="3" type="ORF">GCM10009639_53840</name>
</gene>
<comment type="caution">
    <text evidence="3">The sequence shown here is derived from an EMBL/GenBank/DDBJ whole genome shotgun (WGS) entry which is preliminary data.</text>
</comment>
<dbReference type="InterPro" id="IPR002711">
    <property type="entry name" value="HNH"/>
</dbReference>
<feature type="region of interest" description="Disordered" evidence="1">
    <location>
        <begin position="109"/>
        <end position="130"/>
    </location>
</feature>
<dbReference type="InterPro" id="IPR003615">
    <property type="entry name" value="HNH_nuc"/>
</dbReference>
<name>A0ABP4J3C9_9ACTN</name>
<dbReference type="SMART" id="SM00507">
    <property type="entry name" value="HNHc"/>
    <property type="match status" value="1"/>
</dbReference>
<dbReference type="RefSeq" id="WP_344341427.1">
    <property type="nucleotide sequence ID" value="NZ_BAAAKJ010000307.1"/>
</dbReference>
<dbReference type="Gene3D" id="1.10.30.50">
    <property type="match status" value="1"/>
</dbReference>
<feature type="domain" description="HNH nuclease" evidence="2">
    <location>
        <begin position="51"/>
        <end position="104"/>
    </location>
</feature>
<dbReference type="Proteomes" id="UP001499863">
    <property type="component" value="Unassembled WGS sequence"/>
</dbReference>
<protein>
    <recommendedName>
        <fullName evidence="2">HNH nuclease domain-containing protein</fullName>
    </recommendedName>
</protein>
<reference evidence="4" key="1">
    <citation type="journal article" date="2019" name="Int. J. Syst. Evol. Microbiol.">
        <title>The Global Catalogue of Microorganisms (GCM) 10K type strain sequencing project: providing services to taxonomists for standard genome sequencing and annotation.</title>
        <authorList>
            <consortium name="The Broad Institute Genomics Platform"/>
            <consortium name="The Broad Institute Genome Sequencing Center for Infectious Disease"/>
            <person name="Wu L."/>
            <person name="Ma J."/>
        </authorList>
    </citation>
    <scope>NUCLEOTIDE SEQUENCE [LARGE SCALE GENOMIC DNA]</scope>
    <source>
        <strain evidence="4">JCM 12393</strain>
    </source>
</reference>
<accession>A0ABP4J3C9</accession>
<evidence type="ECO:0000259" key="2">
    <source>
        <dbReference type="SMART" id="SM00507"/>
    </source>
</evidence>
<evidence type="ECO:0000313" key="4">
    <source>
        <dbReference type="Proteomes" id="UP001499863"/>
    </source>
</evidence>
<dbReference type="CDD" id="cd00085">
    <property type="entry name" value="HNHc"/>
    <property type="match status" value="1"/>
</dbReference>
<dbReference type="Pfam" id="PF01844">
    <property type="entry name" value="HNH"/>
    <property type="match status" value="1"/>
</dbReference>
<keyword evidence="4" id="KW-1185">Reference proteome</keyword>
<dbReference type="EMBL" id="BAAAKJ010000307">
    <property type="protein sequence ID" value="GAA1406235.1"/>
    <property type="molecule type" value="Genomic_DNA"/>
</dbReference>
<organism evidence="3 4">
    <name type="scientific">Kitasatospora putterlickiae</name>
    <dbReference type="NCBI Taxonomy" id="221725"/>
    <lineage>
        <taxon>Bacteria</taxon>
        <taxon>Bacillati</taxon>
        <taxon>Actinomycetota</taxon>
        <taxon>Actinomycetes</taxon>
        <taxon>Kitasatosporales</taxon>
        <taxon>Streptomycetaceae</taxon>
        <taxon>Kitasatospora</taxon>
    </lineage>
</organism>
<evidence type="ECO:0000313" key="3">
    <source>
        <dbReference type="EMBL" id="GAA1406235.1"/>
    </source>
</evidence>
<evidence type="ECO:0000256" key="1">
    <source>
        <dbReference type="SAM" id="MobiDB-lite"/>
    </source>
</evidence>